<name>A0A4P2R0W3_SORCE</name>
<evidence type="ECO:0000256" key="1">
    <source>
        <dbReference type="SAM" id="MobiDB-lite"/>
    </source>
</evidence>
<organism evidence="3 4">
    <name type="scientific">Sorangium cellulosum</name>
    <name type="common">Polyangium cellulosum</name>
    <dbReference type="NCBI Taxonomy" id="56"/>
    <lineage>
        <taxon>Bacteria</taxon>
        <taxon>Pseudomonadati</taxon>
        <taxon>Myxococcota</taxon>
        <taxon>Polyangia</taxon>
        <taxon>Polyangiales</taxon>
        <taxon>Polyangiaceae</taxon>
        <taxon>Sorangium</taxon>
    </lineage>
</organism>
<gene>
    <name evidence="3" type="ORF">SOCE836_083670</name>
</gene>
<dbReference type="Pfam" id="PF13180">
    <property type="entry name" value="PDZ_2"/>
    <property type="match status" value="1"/>
</dbReference>
<feature type="compositionally biased region" description="Low complexity" evidence="1">
    <location>
        <begin position="24"/>
        <end position="73"/>
    </location>
</feature>
<evidence type="ECO:0000313" key="4">
    <source>
        <dbReference type="Proteomes" id="UP000295497"/>
    </source>
</evidence>
<evidence type="ECO:0000259" key="2">
    <source>
        <dbReference type="Pfam" id="PF13180"/>
    </source>
</evidence>
<dbReference type="Proteomes" id="UP000295497">
    <property type="component" value="Chromosome"/>
</dbReference>
<reference evidence="3 4" key="1">
    <citation type="submission" date="2015-09" db="EMBL/GenBank/DDBJ databases">
        <title>Sorangium comparison.</title>
        <authorList>
            <person name="Zaburannyi N."/>
            <person name="Bunk B."/>
            <person name="Overmann J."/>
            <person name="Mueller R."/>
        </authorList>
    </citation>
    <scope>NUCLEOTIDE SEQUENCE [LARGE SCALE GENOMIC DNA]</scope>
    <source>
        <strain evidence="3 4">So ce836</strain>
    </source>
</reference>
<feature type="domain" description="PDZ" evidence="2">
    <location>
        <begin position="127"/>
        <end position="173"/>
    </location>
</feature>
<sequence>MLTPLVPLAVAACRGDCPRVEATQPADTAQPRADAAQPRADAAQPRADAAQPRADAAQPRANAPRPDAAQPRAGASASPAETARREQPSSPASTATVVPAPWYLTIQPTAGDGVRIASMDIRSFTSPLLEPGDVILAVDGRPVHSMAGLESYLHASAPGDMVVLTVLRNETTIDYAMLQVPADDAPAAASAAEQGRPGGG</sequence>
<dbReference type="Gene3D" id="2.30.42.10">
    <property type="match status" value="1"/>
</dbReference>
<dbReference type="AlphaFoldDB" id="A0A4P2R0W3"/>
<dbReference type="InterPro" id="IPR036034">
    <property type="entry name" value="PDZ_sf"/>
</dbReference>
<dbReference type="RefSeq" id="WP_129579035.1">
    <property type="nucleotide sequence ID" value="NZ_CP012672.1"/>
</dbReference>
<protein>
    <recommendedName>
        <fullName evidence="2">PDZ domain-containing protein</fullName>
    </recommendedName>
</protein>
<feature type="region of interest" description="Disordered" evidence="1">
    <location>
        <begin position="22"/>
        <end position="95"/>
    </location>
</feature>
<evidence type="ECO:0000313" key="3">
    <source>
        <dbReference type="EMBL" id="AUX36161.1"/>
    </source>
</evidence>
<accession>A0A4P2R0W3</accession>
<dbReference type="EMBL" id="CP012672">
    <property type="protein sequence ID" value="AUX36161.1"/>
    <property type="molecule type" value="Genomic_DNA"/>
</dbReference>
<proteinExistence type="predicted"/>
<dbReference type="InterPro" id="IPR001478">
    <property type="entry name" value="PDZ"/>
</dbReference>
<dbReference type="SUPFAM" id="SSF50156">
    <property type="entry name" value="PDZ domain-like"/>
    <property type="match status" value="1"/>
</dbReference>